<evidence type="ECO:0000256" key="7">
    <source>
        <dbReference type="ARBA" id="ARBA00023172"/>
    </source>
</evidence>
<evidence type="ECO:0000256" key="3">
    <source>
        <dbReference type="ARBA" id="ARBA00022763"/>
    </source>
</evidence>
<dbReference type="Pfam" id="PF05491">
    <property type="entry name" value="WHD_RuvB"/>
    <property type="match status" value="1"/>
</dbReference>
<dbReference type="GO" id="GO:0000400">
    <property type="term" value="F:four-way junction DNA binding"/>
    <property type="evidence" value="ECO:0007669"/>
    <property type="project" value="UniProtKB-UniRule"/>
</dbReference>
<feature type="domain" description="AAA+ ATPase" evidence="10">
    <location>
        <begin position="50"/>
        <end position="181"/>
    </location>
</feature>
<feature type="binding site" evidence="9">
    <location>
        <position position="309"/>
    </location>
    <ligand>
        <name>DNA</name>
        <dbReference type="ChEBI" id="CHEBI:16991"/>
    </ligand>
</feature>
<feature type="binding site" evidence="9">
    <location>
        <position position="217"/>
    </location>
    <ligand>
        <name>ATP</name>
        <dbReference type="ChEBI" id="CHEBI:30616"/>
    </ligand>
</feature>
<keyword evidence="5 9" id="KW-0067">ATP-binding</keyword>
<dbReference type="InterPro" id="IPR003593">
    <property type="entry name" value="AAA+_ATPase"/>
</dbReference>
<dbReference type="GO" id="GO:0016787">
    <property type="term" value="F:hydrolase activity"/>
    <property type="evidence" value="ECO:0007669"/>
    <property type="project" value="UniProtKB-KW"/>
</dbReference>
<dbReference type="EC" id="3.6.4.-" evidence="9"/>
<comment type="subunit">
    <text evidence="9">Homohexamer. Forms an RuvA(8)-RuvB(12)-Holliday junction (HJ) complex. HJ DNA is sandwiched between 2 RuvA tetramers; dsDNA enters through RuvA and exits via RuvB. An RuvB hexamer assembles on each DNA strand where it exits the tetramer. Each RuvB hexamer is contacted by two RuvA subunits (via domain III) on 2 adjacent RuvB subunits; this complex drives branch migration. In the full resolvosome a probable DNA-RuvA(4)-RuvB(12)-RuvC(2) complex forms which resolves the HJ.</text>
</comment>
<feature type="binding site" evidence="9">
    <location>
        <position position="65"/>
    </location>
    <ligand>
        <name>ATP</name>
        <dbReference type="ChEBI" id="CHEBI:30616"/>
    </ligand>
</feature>
<evidence type="ECO:0000259" key="10">
    <source>
        <dbReference type="SMART" id="SM00382"/>
    </source>
</evidence>
<dbReference type="PANTHER" id="PTHR42848:SF1">
    <property type="entry name" value="HOLLIDAY JUNCTION BRANCH MIGRATION COMPLEX SUBUNIT RUVB"/>
    <property type="match status" value="1"/>
</dbReference>
<dbReference type="InterPro" id="IPR008823">
    <property type="entry name" value="RuvB_wg_C"/>
</dbReference>
<dbReference type="InterPro" id="IPR004605">
    <property type="entry name" value="DNA_helicase_Holl-junc_RuvB"/>
</dbReference>
<feature type="binding site" evidence="9">
    <location>
        <begin position="127"/>
        <end position="129"/>
    </location>
    <ligand>
        <name>ATP</name>
        <dbReference type="ChEBI" id="CHEBI:30616"/>
    </ligand>
</feature>
<keyword evidence="6 9" id="KW-0238">DNA-binding</keyword>
<dbReference type="NCBIfam" id="TIGR00635">
    <property type="entry name" value="ruvB"/>
    <property type="match status" value="1"/>
</dbReference>
<dbReference type="GO" id="GO:0005524">
    <property type="term" value="F:ATP binding"/>
    <property type="evidence" value="ECO:0007669"/>
    <property type="project" value="UniProtKB-UniRule"/>
</dbReference>
<feature type="binding site" evidence="9">
    <location>
        <position position="65"/>
    </location>
    <ligand>
        <name>Mg(2+)</name>
        <dbReference type="ChEBI" id="CHEBI:18420"/>
    </ligand>
</feature>
<evidence type="ECO:0000256" key="2">
    <source>
        <dbReference type="ARBA" id="ARBA00022741"/>
    </source>
</evidence>
<keyword evidence="2 9" id="KW-0547">Nucleotide-binding</keyword>
<feature type="binding site" evidence="9">
    <location>
        <position position="20"/>
    </location>
    <ligand>
        <name>ATP</name>
        <dbReference type="ChEBI" id="CHEBI:30616"/>
    </ligand>
</feature>
<dbReference type="EMBL" id="CP047901">
    <property type="protein sequence ID" value="QHO63614.1"/>
    <property type="molecule type" value="Genomic_DNA"/>
</dbReference>
<dbReference type="InterPro" id="IPR036390">
    <property type="entry name" value="WH_DNA-bd_sf"/>
</dbReference>
<keyword evidence="1 9" id="KW-0963">Cytoplasm</keyword>
<gene>
    <name evidence="9" type="primary">ruvB</name>
    <name evidence="11" type="ORF">MICH65_0633</name>
</gene>
<dbReference type="InterPro" id="IPR008824">
    <property type="entry name" value="RuvB-like_N"/>
</dbReference>
<dbReference type="KEGG" id="caqa:MICH65_0633"/>
<feature type="region of interest" description="Head domain (RuvB-H)" evidence="9">
    <location>
        <begin position="254"/>
        <end position="332"/>
    </location>
</feature>
<dbReference type="InterPro" id="IPR036388">
    <property type="entry name" value="WH-like_DNA-bd_sf"/>
</dbReference>
<proteinExistence type="inferred from homology"/>
<dbReference type="GO" id="GO:0006281">
    <property type="term" value="P:DNA repair"/>
    <property type="evidence" value="ECO:0007669"/>
    <property type="project" value="UniProtKB-UniRule"/>
</dbReference>
<comment type="similarity">
    <text evidence="9">Belongs to the RuvB family.</text>
</comment>
<dbReference type="Pfam" id="PF05496">
    <property type="entry name" value="RuvB_N"/>
    <property type="match status" value="1"/>
</dbReference>
<dbReference type="Gene3D" id="1.10.8.60">
    <property type="match status" value="1"/>
</dbReference>
<evidence type="ECO:0000256" key="5">
    <source>
        <dbReference type="ARBA" id="ARBA00022840"/>
    </source>
</evidence>
<dbReference type="AlphaFoldDB" id="A0A857N6I0"/>
<comment type="domain">
    <text evidence="9">Has 3 domains, the large (RuvB-L) and small ATPase (RuvB-S) domains and the C-terminal head (RuvB-H) domain. The head domain binds DNA, while the ATPase domains jointly bind ATP, ADP or are empty depending on the state of the subunit in the translocation cycle. During a single DNA translocation step the structure of each domain remains the same, but their relative positions change.</text>
</comment>
<dbReference type="RefSeq" id="WP_161931987.1">
    <property type="nucleotide sequence ID" value="NZ_CP047901.1"/>
</dbReference>
<dbReference type="GO" id="GO:0009378">
    <property type="term" value="F:four-way junction helicase activity"/>
    <property type="evidence" value="ECO:0007669"/>
    <property type="project" value="InterPro"/>
</dbReference>
<reference evidence="12" key="1">
    <citation type="journal article" date="2020" name="Microorganisms">
        <title>Complete Genome of a Member of a New Bacterial Lineage in the Microgenomates Group Reveals an Unusual Nucleotide Composition Disparity Between Two Strands of DNA and Limited Metabolic Potential.</title>
        <authorList>
            <person name="Kadnikov V.V."/>
            <person name="Mardanov A.V."/>
            <person name="Beletsky A.V."/>
            <person name="Karnachuk O.V."/>
            <person name="Ravin N.V."/>
        </authorList>
    </citation>
    <scope>NUCLEOTIDE SEQUENCE [LARGE SCALE GENOMIC DNA]</scope>
</reference>
<evidence type="ECO:0000256" key="4">
    <source>
        <dbReference type="ARBA" id="ARBA00022801"/>
    </source>
</evidence>
<evidence type="ECO:0000313" key="12">
    <source>
        <dbReference type="Proteomes" id="UP000463983"/>
    </source>
</evidence>
<evidence type="ECO:0000313" key="11">
    <source>
        <dbReference type="EMBL" id="QHO63614.1"/>
    </source>
</evidence>
<dbReference type="CDD" id="cd00009">
    <property type="entry name" value="AAA"/>
    <property type="match status" value="1"/>
</dbReference>
<dbReference type="SUPFAM" id="SSF46785">
    <property type="entry name" value="Winged helix' DNA-binding domain"/>
    <property type="match status" value="1"/>
</dbReference>
<keyword evidence="8 9" id="KW-0234">DNA repair</keyword>
<dbReference type="GO" id="GO:0006310">
    <property type="term" value="P:DNA recombination"/>
    <property type="evidence" value="ECO:0007669"/>
    <property type="project" value="UniProtKB-UniRule"/>
</dbReference>
<keyword evidence="7 9" id="KW-0233">DNA recombination</keyword>
<dbReference type="PANTHER" id="PTHR42848">
    <property type="match status" value="1"/>
</dbReference>
<dbReference type="Gene3D" id="3.40.50.300">
    <property type="entry name" value="P-loop containing nucleotide triphosphate hydrolases"/>
    <property type="match status" value="1"/>
</dbReference>
<name>A0A857N6I0_9BACT</name>
<comment type="catalytic activity">
    <reaction evidence="9">
        <text>ATP + H2O = ADP + phosphate + H(+)</text>
        <dbReference type="Rhea" id="RHEA:13065"/>
        <dbReference type="ChEBI" id="CHEBI:15377"/>
        <dbReference type="ChEBI" id="CHEBI:15378"/>
        <dbReference type="ChEBI" id="CHEBI:30616"/>
        <dbReference type="ChEBI" id="CHEBI:43474"/>
        <dbReference type="ChEBI" id="CHEBI:456216"/>
    </reaction>
</comment>
<comment type="function">
    <text evidence="9">The RuvA-RuvB-RuvC complex processes Holliday junction (HJ) DNA during genetic recombination and DNA repair, while the RuvA-RuvB complex plays an important role in the rescue of blocked DNA replication forks via replication fork reversal (RFR). RuvA specifically binds to HJ cruciform DNA, conferring on it an open structure. The RuvB hexamer acts as an ATP-dependent pump, pulling dsDNA into and through the RuvAB complex. RuvB forms 2 homohexamers on either side of HJ DNA bound by 1 or 2 RuvA tetramers; 4 subunits per hexamer contact DNA at a time. Coordinated motions by a converter formed by DNA-disengaged RuvB subunits stimulates ATP hydrolysis and nucleotide exchange. Immobilization of the converter enables RuvB to convert the ATP-contained energy into a lever motion, pulling 2 nucleotides of DNA out of the RuvA tetramer per ATP hydrolyzed, thus driving DNA branch migration. The RuvB motors rotate together with the DNA substrate, which together with the progressing nucleotide cycle form the mechanistic basis for DNA recombination by continuous HJ branch migration. Branch migration allows RuvC to scan DNA until it finds its consensus sequence, where it cleaves and resolves cruciform DNA.</text>
</comment>
<dbReference type="SMART" id="SM00382">
    <property type="entry name" value="AAA"/>
    <property type="match status" value="1"/>
</dbReference>
<comment type="caution">
    <text evidence="9">Lacks conserved residue(s) required for the propagation of feature annotation.</text>
</comment>
<feature type="binding site" evidence="9">
    <location>
        <position position="61"/>
    </location>
    <ligand>
        <name>ATP</name>
        <dbReference type="ChEBI" id="CHEBI:30616"/>
    </ligand>
</feature>
<organism evidence="11 12">
    <name type="scientific">Candidatus Chazhemtobacterium aquaticus</name>
    <dbReference type="NCBI Taxonomy" id="2715735"/>
    <lineage>
        <taxon>Bacteria</taxon>
        <taxon>Candidatus Chazhemtobacteraceae</taxon>
        <taxon>Candidatus Chazhemtobacterium</taxon>
    </lineage>
</organism>
<evidence type="ECO:0000256" key="8">
    <source>
        <dbReference type="ARBA" id="ARBA00023204"/>
    </source>
</evidence>
<dbReference type="SUPFAM" id="SSF52540">
    <property type="entry name" value="P-loop containing nucleoside triphosphate hydrolases"/>
    <property type="match status" value="1"/>
</dbReference>
<dbReference type="InterPro" id="IPR027417">
    <property type="entry name" value="P-loop_NTPase"/>
</dbReference>
<evidence type="ECO:0000256" key="9">
    <source>
        <dbReference type="HAMAP-Rule" id="MF_00016"/>
    </source>
</evidence>
<dbReference type="InterPro" id="IPR041445">
    <property type="entry name" value="AAA_lid_4"/>
</dbReference>
<keyword evidence="3 9" id="KW-0227">DNA damage</keyword>
<dbReference type="HAMAP" id="MF_00016">
    <property type="entry name" value="DNA_HJ_migration_RuvB"/>
    <property type="match status" value="1"/>
</dbReference>
<sequence>MVEDKVVVAAEEVEKGNNLRAESWDEFVGQEKLRQSLDIAIKAAKNRKEPLEHILFYGPPGLGKTTLAHLVAKSMGVSIRVTSGPAIERAADLASILSNLQEGDVLFIDEIHRLNKTVEETLYPAMEDYVLDVILGKGPTARSLRLELAKFTLIGATTRVGLLAAPLRDRFGVIHRLSFYDDEELKNIVANAANKLEFKLDDQGCLEVAKRSRRTARVALKLLRRVRDYVEVHGVKQADREMVLKALKLLEVDELGLDEIDRKLLKAVIEKHGGGPVGVETLAALINEDVMTIKDVYEPFLMQIGLLKRTSRGRMVTEESYRHLGMKIKRVK</sequence>
<dbReference type="NCBIfam" id="NF000868">
    <property type="entry name" value="PRK00080.1"/>
    <property type="match status" value="1"/>
</dbReference>
<feature type="binding site" evidence="9">
    <location>
        <position position="314"/>
    </location>
    <ligand>
        <name>DNA</name>
        <dbReference type="ChEBI" id="CHEBI:16991"/>
    </ligand>
</feature>
<accession>A0A857N6I0</accession>
<feature type="binding site" evidence="9">
    <location>
        <position position="19"/>
    </location>
    <ligand>
        <name>ATP</name>
        <dbReference type="ChEBI" id="CHEBI:30616"/>
    </ligand>
</feature>
<dbReference type="GO" id="GO:0048476">
    <property type="term" value="C:Holliday junction resolvase complex"/>
    <property type="evidence" value="ECO:0007669"/>
    <property type="project" value="UniProtKB-UniRule"/>
</dbReference>
<dbReference type="Gene3D" id="1.10.10.10">
    <property type="entry name" value="Winged helix-like DNA-binding domain superfamily/Winged helix DNA-binding domain"/>
    <property type="match status" value="1"/>
</dbReference>
<protein>
    <recommendedName>
        <fullName evidence="9">Holliday junction branch migration complex subunit RuvB</fullName>
        <ecNumber evidence="9">3.6.4.-</ecNumber>
    </recommendedName>
</protein>
<dbReference type="GO" id="GO:0005737">
    <property type="term" value="C:cytoplasm"/>
    <property type="evidence" value="ECO:0007669"/>
    <property type="project" value="UniProtKB-SubCell"/>
</dbReference>
<evidence type="ECO:0000256" key="1">
    <source>
        <dbReference type="ARBA" id="ARBA00022490"/>
    </source>
</evidence>
<feature type="binding site" evidence="9">
    <location>
        <position position="64"/>
    </location>
    <ligand>
        <name>ATP</name>
        <dbReference type="ChEBI" id="CHEBI:30616"/>
    </ligand>
</feature>
<evidence type="ECO:0000256" key="6">
    <source>
        <dbReference type="ARBA" id="ARBA00023125"/>
    </source>
</evidence>
<dbReference type="Pfam" id="PF17864">
    <property type="entry name" value="AAA_lid_4"/>
    <property type="match status" value="1"/>
</dbReference>
<feature type="binding site" evidence="9">
    <location>
        <position position="180"/>
    </location>
    <ligand>
        <name>ATP</name>
        <dbReference type="ChEBI" id="CHEBI:30616"/>
    </ligand>
</feature>
<keyword evidence="4 9" id="KW-0378">Hydrolase</keyword>
<feature type="binding site" evidence="9">
    <location>
        <position position="170"/>
    </location>
    <ligand>
        <name>ATP</name>
        <dbReference type="ChEBI" id="CHEBI:30616"/>
    </ligand>
</feature>
<comment type="subcellular location">
    <subcellularLocation>
        <location evidence="9">Cytoplasm</location>
    </subcellularLocation>
</comment>
<keyword evidence="12" id="KW-1185">Reference proteome</keyword>
<feature type="binding site" evidence="9">
    <location>
        <position position="66"/>
    </location>
    <ligand>
        <name>ATP</name>
        <dbReference type="ChEBI" id="CHEBI:30616"/>
    </ligand>
</feature>
<feature type="region of interest" description="Small ATPAse domain (RuvB-S)" evidence="9">
    <location>
        <begin position="181"/>
        <end position="251"/>
    </location>
</feature>
<dbReference type="Proteomes" id="UP000463983">
    <property type="component" value="Chromosome"/>
</dbReference>
<keyword evidence="11" id="KW-0347">Helicase</keyword>